<dbReference type="InterPro" id="IPR003676">
    <property type="entry name" value="SAUR_fam"/>
</dbReference>
<dbReference type="eggNOG" id="ENOG502S4GQ">
    <property type="taxonomic scope" value="Eukaryota"/>
</dbReference>
<protein>
    <submittedName>
        <fullName evidence="3">Auxin-responsive protein SAUR67-like</fullName>
    </submittedName>
</protein>
<dbReference type="OMA" id="MNMISAK"/>
<dbReference type="GeneID" id="104603710"/>
<evidence type="ECO:0000313" key="3">
    <source>
        <dbReference type="RefSeq" id="XP_010266109.1"/>
    </source>
</evidence>
<dbReference type="Proteomes" id="UP000189703">
    <property type="component" value="Unplaced"/>
</dbReference>
<dbReference type="KEGG" id="nnu:104603710"/>
<dbReference type="GO" id="GO:0009733">
    <property type="term" value="P:response to auxin"/>
    <property type="evidence" value="ECO:0007669"/>
    <property type="project" value="InterPro"/>
</dbReference>
<evidence type="ECO:0000313" key="2">
    <source>
        <dbReference type="Proteomes" id="UP000189703"/>
    </source>
</evidence>
<dbReference type="RefSeq" id="XP_010266109.1">
    <property type="nucleotide sequence ID" value="XM_010267807.2"/>
</dbReference>
<proteinExistence type="inferred from homology"/>
<dbReference type="OrthoDB" id="1936278at2759"/>
<accession>A0A1U8AG89</accession>
<gene>
    <name evidence="3" type="primary">LOC104603710</name>
</gene>
<sequence length="150" mass="17093">MISPKRLLAMAKKWQKAAASGRRTIVSSEVELAHVECFDDRTIADKGHFVVYSVDKKRFVVPLKYLDNNIIRELLRLSEEEFGLPGEGPITVPCDATFMDYIVSLVRRRRVPKDLENSLLTSMSTGRCFASSNSLPQRQRQQQQIPLHGF</sequence>
<dbReference type="PANTHER" id="PTHR31175:SF120">
    <property type="entry name" value="OS09G0547100 PROTEIN"/>
    <property type="match status" value="1"/>
</dbReference>
<evidence type="ECO:0000256" key="1">
    <source>
        <dbReference type="ARBA" id="ARBA00006974"/>
    </source>
</evidence>
<dbReference type="Pfam" id="PF02519">
    <property type="entry name" value="Auxin_inducible"/>
    <property type="match status" value="1"/>
</dbReference>
<name>A0A1U8AG89_NELNU</name>
<comment type="similarity">
    <text evidence="1">Belongs to the ARG7 family.</text>
</comment>
<dbReference type="PANTHER" id="PTHR31175">
    <property type="entry name" value="AUXIN-RESPONSIVE FAMILY PROTEIN"/>
    <property type="match status" value="1"/>
</dbReference>
<organism evidence="2 3">
    <name type="scientific">Nelumbo nucifera</name>
    <name type="common">Sacred lotus</name>
    <dbReference type="NCBI Taxonomy" id="4432"/>
    <lineage>
        <taxon>Eukaryota</taxon>
        <taxon>Viridiplantae</taxon>
        <taxon>Streptophyta</taxon>
        <taxon>Embryophyta</taxon>
        <taxon>Tracheophyta</taxon>
        <taxon>Spermatophyta</taxon>
        <taxon>Magnoliopsida</taxon>
        <taxon>Proteales</taxon>
        <taxon>Nelumbonaceae</taxon>
        <taxon>Nelumbo</taxon>
    </lineage>
</organism>
<keyword evidence="2" id="KW-1185">Reference proteome</keyword>
<reference evidence="3" key="1">
    <citation type="submission" date="2025-08" db="UniProtKB">
        <authorList>
            <consortium name="RefSeq"/>
        </authorList>
    </citation>
    <scope>IDENTIFICATION</scope>
</reference>
<dbReference type="AlphaFoldDB" id="A0A1U8AG89"/>